<dbReference type="GO" id="GO:0000162">
    <property type="term" value="P:L-tryptophan biosynthetic process"/>
    <property type="evidence" value="ECO:0007669"/>
    <property type="project" value="UniProtKB-UniRule"/>
</dbReference>
<dbReference type="EMBL" id="AYYY01000014">
    <property type="protein sequence ID" value="KRM62017.1"/>
    <property type="molecule type" value="Genomic_DNA"/>
</dbReference>
<dbReference type="HAMAP" id="MF_00135">
    <property type="entry name" value="PRAI"/>
    <property type="match status" value="1"/>
</dbReference>
<feature type="domain" description="N-(5'phosphoribosyl) anthranilate isomerase (PRAI)" evidence="10">
    <location>
        <begin position="4"/>
        <end position="186"/>
    </location>
</feature>
<dbReference type="InterPro" id="IPR044643">
    <property type="entry name" value="TrpF_fam"/>
</dbReference>
<organism evidence="11 12">
    <name type="scientific">Paucilactobacillus vaccinostercus DSM 20634</name>
    <dbReference type="NCBI Taxonomy" id="1423813"/>
    <lineage>
        <taxon>Bacteria</taxon>
        <taxon>Bacillati</taxon>
        <taxon>Bacillota</taxon>
        <taxon>Bacilli</taxon>
        <taxon>Lactobacillales</taxon>
        <taxon>Lactobacillaceae</taxon>
        <taxon>Paucilactobacillus</taxon>
    </lineage>
</organism>
<evidence type="ECO:0000259" key="10">
    <source>
        <dbReference type="Pfam" id="PF00697"/>
    </source>
</evidence>
<reference evidence="11 12" key="1">
    <citation type="journal article" date="2015" name="Genome Announc.">
        <title>Expanding the biotechnology potential of lactobacilli through comparative genomics of 213 strains and associated genera.</title>
        <authorList>
            <person name="Sun Z."/>
            <person name="Harris H.M."/>
            <person name="McCann A."/>
            <person name="Guo C."/>
            <person name="Argimon S."/>
            <person name="Zhang W."/>
            <person name="Yang X."/>
            <person name="Jeffery I.B."/>
            <person name="Cooney J.C."/>
            <person name="Kagawa T.F."/>
            <person name="Liu W."/>
            <person name="Song Y."/>
            <person name="Salvetti E."/>
            <person name="Wrobel A."/>
            <person name="Rasinkangas P."/>
            <person name="Parkhill J."/>
            <person name="Rea M.C."/>
            <person name="O'Sullivan O."/>
            <person name="Ritari J."/>
            <person name="Douillard F.P."/>
            <person name="Paul Ross R."/>
            <person name="Yang R."/>
            <person name="Briner A.E."/>
            <person name="Felis G.E."/>
            <person name="de Vos W.M."/>
            <person name="Barrangou R."/>
            <person name="Klaenhammer T.R."/>
            <person name="Caufield P.W."/>
            <person name="Cui Y."/>
            <person name="Zhang H."/>
            <person name="O'Toole P.W."/>
        </authorList>
    </citation>
    <scope>NUCLEOTIDE SEQUENCE [LARGE SCALE GENOMIC DNA]</scope>
    <source>
        <strain evidence="11 12">DSM 20634</strain>
    </source>
</reference>
<dbReference type="PATRIC" id="fig|1423813.3.peg.1114"/>
<evidence type="ECO:0000256" key="6">
    <source>
        <dbReference type="ARBA" id="ARBA00022822"/>
    </source>
</evidence>
<name>A0A0R2A3Q2_9LACO</name>
<evidence type="ECO:0000313" key="12">
    <source>
        <dbReference type="Proteomes" id="UP000051733"/>
    </source>
</evidence>
<keyword evidence="12" id="KW-1185">Reference proteome</keyword>
<dbReference type="AlphaFoldDB" id="A0A0R2A3Q2"/>
<sequence length="199" mass="21664">MTKVKICGLSTVEAVQTVNQIQADLAGFVFAPSKRQVNFDQAQQLRQVLEPSIAAVGVFVTPDLALISRLAQAAAIQIVQLHGPQDQAVTDRIHQLGLRVTQVLHPGDTLTTTPDYVMFDGVHPGSGQRIAWQDITQMHQPTFLAGGLTPANVETAIERVHPDFVDVSSGVETNGIKDPTKIIEFTRRAHHAGNENNNY</sequence>
<dbReference type="OrthoDB" id="9786954at2"/>
<comment type="similarity">
    <text evidence="9">Belongs to the TrpF family.</text>
</comment>
<dbReference type="Proteomes" id="UP000051733">
    <property type="component" value="Unassembled WGS sequence"/>
</dbReference>
<dbReference type="STRING" id="1423813.FC26_GL001095"/>
<dbReference type="Gene3D" id="3.20.20.70">
    <property type="entry name" value="Aldolase class I"/>
    <property type="match status" value="1"/>
</dbReference>
<proteinExistence type="inferred from homology"/>
<evidence type="ECO:0000256" key="5">
    <source>
        <dbReference type="ARBA" id="ARBA00022605"/>
    </source>
</evidence>
<evidence type="ECO:0000256" key="4">
    <source>
        <dbReference type="ARBA" id="ARBA00022272"/>
    </source>
</evidence>
<dbReference type="EC" id="5.3.1.24" evidence="3 9"/>
<keyword evidence="7 9" id="KW-0057">Aromatic amino acid biosynthesis</keyword>
<dbReference type="PANTHER" id="PTHR42894:SF1">
    <property type="entry name" value="N-(5'-PHOSPHORIBOSYL)ANTHRANILATE ISOMERASE"/>
    <property type="match status" value="1"/>
</dbReference>
<keyword evidence="5 9" id="KW-0028">Amino-acid biosynthesis</keyword>
<accession>A0A0R2A3Q2</accession>
<dbReference type="Pfam" id="PF00697">
    <property type="entry name" value="PRAI"/>
    <property type="match status" value="1"/>
</dbReference>
<comment type="catalytic activity">
    <reaction evidence="1 9">
        <text>N-(5-phospho-beta-D-ribosyl)anthranilate = 1-(2-carboxyphenylamino)-1-deoxy-D-ribulose 5-phosphate</text>
        <dbReference type="Rhea" id="RHEA:21540"/>
        <dbReference type="ChEBI" id="CHEBI:18277"/>
        <dbReference type="ChEBI" id="CHEBI:58613"/>
        <dbReference type="EC" id="5.3.1.24"/>
    </reaction>
</comment>
<dbReference type="SUPFAM" id="SSF51366">
    <property type="entry name" value="Ribulose-phoshate binding barrel"/>
    <property type="match status" value="1"/>
</dbReference>
<dbReference type="UniPathway" id="UPA00035">
    <property type="reaction ID" value="UER00042"/>
</dbReference>
<dbReference type="InterPro" id="IPR011060">
    <property type="entry name" value="RibuloseP-bd_barrel"/>
</dbReference>
<dbReference type="InterPro" id="IPR013785">
    <property type="entry name" value="Aldolase_TIM"/>
</dbReference>
<evidence type="ECO:0000256" key="3">
    <source>
        <dbReference type="ARBA" id="ARBA00012572"/>
    </source>
</evidence>
<comment type="caution">
    <text evidence="11">The sequence shown here is derived from an EMBL/GenBank/DDBJ whole genome shotgun (WGS) entry which is preliminary data.</text>
</comment>
<dbReference type="InterPro" id="IPR001240">
    <property type="entry name" value="PRAI_dom"/>
</dbReference>
<protein>
    <recommendedName>
        <fullName evidence="4 9">N-(5'-phosphoribosyl)anthranilate isomerase</fullName>
        <shortName evidence="9">PRAI</shortName>
        <ecNumber evidence="3 9">5.3.1.24</ecNumber>
    </recommendedName>
</protein>
<dbReference type="PANTHER" id="PTHR42894">
    <property type="entry name" value="N-(5'-PHOSPHORIBOSYL)ANTHRANILATE ISOMERASE"/>
    <property type="match status" value="1"/>
</dbReference>
<evidence type="ECO:0000256" key="8">
    <source>
        <dbReference type="ARBA" id="ARBA00023235"/>
    </source>
</evidence>
<evidence type="ECO:0000256" key="2">
    <source>
        <dbReference type="ARBA" id="ARBA00004664"/>
    </source>
</evidence>
<keyword evidence="8 9" id="KW-0413">Isomerase</keyword>
<dbReference type="GO" id="GO:0004640">
    <property type="term" value="F:phosphoribosylanthranilate isomerase activity"/>
    <property type="evidence" value="ECO:0007669"/>
    <property type="project" value="UniProtKB-UniRule"/>
</dbReference>
<dbReference type="CDD" id="cd00405">
    <property type="entry name" value="PRAI"/>
    <property type="match status" value="1"/>
</dbReference>
<evidence type="ECO:0000313" key="11">
    <source>
        <dbReference type="EMBL" id="KRM62017.1"/>
    </source>
</evidence>
<evidence type="ECO:0000256" key="7">
    <source>
        <dbReference type="ARBA" id="ARBA00023141"/>
    </source>
</evidence>
<evidence type="ECO:0000256" key="1">
    <source>
        <dbReference type="ARBA" id="ARBA00001164"/>
    </source>
</evidence>
<keyword evidence="6 9" id="KW-0822">Tryptophan biosynthesis</keyword>
<gene>
    <name evidence="9" type="primary">trpF</name>
    <name evidence="11" type="ORF">FC26_GL001095</name>
</gene>
<evidence type="ECO:0000256" key="9">
    <source>
        <dbReference type="HAMAP-Rule" id="MF_00135"/>
    </source>
</evidence>
<comment type="pathway">
    <text evidence="2 9">Amino-acid biosynthesis; L-tryptophan biosynthesis; L-tryptophan from chorismate: step 3/5.</text>
</comment>
<dbReference type="RefSeq" id="WP_057778037.1">
    <property type="nucleotide sequence ID" value="NZ_AYYY01000014.1"/>
</dbReference>